<dbReference type="EMBL" id="CADCVM010000358">
    <property type="protein sequence ID" value="CAA9513533.1"/>
    <property type="molecule type" value="Genomic_DNA"/>
</dbReference>
<feature type="compositionally biased region" description="Basic and acidic residues" evidence="1">
    <location>
        <begin position="61"/>
        <end position="96"/>
    </location>
</feature>
<feature type="non-terminal residue" evidence="2">
    <location>
        <position position="332"/>
    </location>
</feature>
<evidence type="ECO:0000256" key="1">
    <source>
        <dbReference type="SAM" id="MobiDB-lite"/>
    </source>
</evidence>
<feature type="compositionally biased region" description="Basic and acidic residues" evidence="1">
    <location>
        <begin position="248"/>
        <end position="262"/>
    </location>
</feature>
<reference evidence="2" key="1">
    <citation type="submission" date="2020-02" db="EMBL/GenBank/DDBJ databases">
        <authorList>
            <person name="Meier V. D."/>
        </authorList>
    </citation>
    <scope>NUCLEOTIDE SEQUENCE</scope>
    <source>
        <strain evidence="2">AVDCRST_MAG05</strain>
    </source>
</reference>
<protein>
    <submittedName>
        <fullName evidence="2">TolB protein, periplasmic protein involved in the tonb-independent uptake of group A colicins</fullName>
    </submittedName>
</protein>
<accession>A0A6J4T5B8</accession>
<dbReference type="AlphaFoldDB" id="A0A6J4T5B8"/>
<organism evidence="2">
    <name type="scientific">uncultured Rubrobacteraceae bacterium</name>
    <dbReference type="NCBI Taxonomy" id="349277"/>
    <lineage>
        <taxon>Bacteria</taxon>
        <taxon>Bacillati</taxon>
        <taxon>Actinomycetota</taxon>
        <taxon>Rubrobacteria</taxon>
        <taxon>Rubrobacterales</taxon>
        <taxon>Rubrobacteraceae</taxon>
        <taxon>environmental samples</taxon>
    </lineage>
</organism>
<feature type="compositionally biased region" description="Basic residues" evidence="1">
    <location>
        <begin position="292"/>
        <end position="310"/>
    </location>
</feature>
<sequence length="332" mass="37179">EEQRIRGNEEAGGDAPGIACGGAPAGAGGLRADGRDQLLSGHGRGHSLRERSGRPRQSQRLQDERRRLRADATHRCARHEPGPELVGGRHQDHLYQPDRSGGAGRGLRDGGGRFGRAEPDQYPEQRRGLCLLAREQQVRLRQRSRRRPVRCLSHDPRPGRADHGPHAPDHERCLRFEPPDLPRRQEAGLRERPRRGRFRHLPDEGGARGSEQPAREDHQEPGQRLLPGVVPRRDQAGLREGPAPLPRGDGHEGRARGQDEPARQPLQEPGGRRAPGLVARRQEGGVPEQPRGARRHHRLRRLAGAGRRRRQPQEPHQRPRQRHRPRLAAAAV</sequence>
<feature type="compositionally biased region" description="Gly residues" evidence="1">
    <location>
        <begin position="19"/>
        <end position="31"/>
    </location>
</feature>
<name>A0A6J4T5B8_9ACTN</name>
<feature type="compositionally biased region" description="Basic and acidic residues" evidence="1">
    <location>
        <begin position="152"/>
        <end position="191"/>
    </location>
</feature>
<feature type="region of interest" description="Disordered" evidence="1">
    <location>
        <begin position="1"/>
        <end position="332"/>
    </location>
</feature>
<feature type="compositionally biased region" description="Basic residues" evidence="1">
    <location>
        <begin position="140"/>
        <end position="149"/>
    </location>
</feature>
<feature type="compositionally biased region" description="Basic and acidic residues" evidence="1">
    <location>
        <begin position="106"/>
        <end position="127"/>
    </location>
</feature>
<proteinExistence type="predicted"/>
<feature type="non-terminal residue" evidence="2">
    <location>
        <position position="1"/>
    </location>
</feature>
<gene>
    <name evidence="2" type="ORF">AVDCRST_MAG05-3164</name>
</gene>
<evidence type="ECO:0000313" key="2">
    <source>
        <dbReference type="EMBL" id="CAA9513533.1"/>
    </source>
</evidence>